<protein>
    <recommendedName>
        <fullName evidence="2">Transcription regulator Rua1 C-terminal domain-containing protein</fullName>
    </recommendedName>
</protein>
<feature type="region of interest" description="Disordered" evidence="1">
    <location>
        <begin position="129"/>
        <end position="151"/>
    </location>
</feature>
<dbReference type="PANTHER" id="PTHR28125">
    <property type="entry name" value="MEIOTIC EXPRESSION UP-REGULATED PROTEIN 26"/>
    <property type="match status" value="1"/>
</dbReference>
<dbReference type="PANTHER" id="PTHR28125:SF2">
    <property type="entry name" value="MEIOTIC EXPRESSION UP-REGULATED PROTEIN 26"/>
    <property type="match status" value="1"/>
</dbReference>
<sequence>MVDNKPIALDDMYNPRWTSGIGVEKEGVCPLCWINGELRTFRTKVSAYWYHMNFFHGISSATCQPYEPPRAVRQVVLTTRLMMEGYCHQCSQWIPLESIKIITVNVRQIYWWKHAQKCHIFPVSKPSPSLPPTIHPTRNTRKRQLTTSNTI</sequence>
<dbReference type="Pfam" id="PF14616">
    <property type="entry name" value="Rua1_C"/>
    <property type="match status" value="1"/>
</dbReference>
<proteinExistence type="predicted"/>
<feature type="domain" description="Transcription regulator Rua1 C-terminal" evidence="2">
    <location>
        <begin position="10"/>
        <end position="119"/>
    </location>
</feature>
<organism evidence="3 4">
    <name type="scientific">Dimargaris cristalligena</name>
    <dbReference type="NCBI Taxonomy" id="215637"/>
    <lineage>
        <taxon>Eukaryota</taxon>
        <taxon>Fungi</taxon>
        <taxon>Fungi incertae sedis</taxon>
        <taxon>Zoopagomycota</taxon>
        <taxon>Kickxellomycotina</taxon>
        <taxon>Dimargaritomycetes</taxon>
        <taxon>Dimargaritales</taxon>
        <taxon>Dimargaritaceae</taxon>
        <taxon>Dimargaris</taxon>
    </lineage>
</organism>
<reference evidence="4" key="1">
    <citation type="journal article" date="2018" name="Nat. Microbiol.">
        <title>Leveraging single-cell genomics to expand the fungal tree of life.</title>
        <authorList>
            <person name="Ahrendt S.R."/>
            <person name="Quandt C.A."/>
            <person name="Ciobanu D."/>
            <person name="Clum A."/>
            <person name="Salamov A."/>
            <person name="Andreopoulos B."/>
            <person name="Cheng J.F."/>
            <person name="Woyke T."/>
            <person name="Pelin A."/>
            <person name="Henrissat B."/>
            <person name="Reynolds N.K."/>
            <person name="Benny G.L."/>
            <person name="Smith M.E."/>
            <person name="James T.Y."/>
            <person name="Grigoriev I.V."/>
        </authorList>
    </citation>
    <scope>NUCLEOTIDE SEQUENCE [LARGE SCALE GENOMIC DNA]</scope>
    <source>
        <strain evidence="4">RSA 468</strain>
    </source>
</reference>
<evidence type="ECO:0000259" key="2">
    <source>
        <dbReference type="Pfam" id="PF14616"/>
    </source>
</evidence>
<gene>
    <name evidence="3" type="ORF">BJ085DRAFT_14893</name>
</gene>
<evidence type="ECO:0000313" key="3">
    <source>
        <dbReference type="EMBL" id="RKP36110.1"/>
    </source>
</evidence>
<dbReference type="EMBL" id="ML002717">
    <property type="protein sequence ID" value="RKP36110.1"/>
    <property type="molecule type" value="Genomic_DNA"/>
</dbReference>
<dbReference type="InterPro" id="IPR028012">
    <property type="entry name" value="Rua1_C"/>
</dbReference>
<evidence type="ECO:0000256" key="1">
    <source>
        <dbReference type="SAM" id="MobiDB-lite"/>
    </source>
</evidence>
<name>A0A4P9ZU51_9FUNG</name>
<accession>A0A4P9ZU51</accession>
<keyword evidence="4" id="KW-1185">Reference proteome</keyword>
<dbReference type="AlphaFoldDB" id="A0A4P9ZU51"/>
<evidence type="ECO:0000313" key="4">
    <source>
        <dbReference type="Proteomes" id="UP000268162"/>
    </source>
</evidence>
<dbReference type="STRING" id="215637.A0A4P9ZU51"/>
<dbReference type="Proteomes" id="UP000268162">
    <property type="component" value="Unassembled WGS sequence"/>
</dbReference>